<feature type="transmembrane region" description="Helical" evidence="1">
    <location>
        <begin position="43"/>
        <end position="65"/>
    </location>
</feature>
<protein>
    <submittedName>
        <fullName evidence="2">Uncharacterized protein</fullName>
    </submittedName>
</protein>
<evidence type="ECO:0000256" key="1">
    <source>
        <dbReference type="SAM" id="Phobius"/>
    </source>
</evidence>
<reference evidence="2" key="2">
    <citation type="journal article" date="2015" name="Fish Shellfish Immunol.">
        <title>Early steps in the European eel (Anguilla anguilla)-Vibrio vulnificus interaction in the gills: Role of the RtxA13 toxin.</title>
        <authorList>
            <person name="Callol A."/>
            <person name="Pajuelo D."/>
            <person name="Ebbesson L."/>
            <person name="Teles M."/>
            <person name="MacKenzie S."/>
            <person name="Amaro C."/>
        </authorList>
    </citation>
    <scope>NUCLEOTIDE SEQUENCE</scope>
</reference>
<proteinExistence type="predicted"/>
<keyword evidence="1" id="KW-0812">Transmembrane</keyword>
<sequence length="70" mass="8420">MRMDETPIRINRRNNNTRELFIYLPLKPLKIPLAGYGEYFNALYVLQGAQISVFLFFESIFLKIWHKTRI</sequence>
<keyword evidence="1" id="KW-1133">Transmembrane helix</keyword>
<feature type="transmembrane region" description="Helical" evidence="1">
    <location>
        <begin position="20"/>
        <end position="37"/>
    </location>
</feature>
<reference evidence="2" key="1">
    <citation type="submission" date="2014-11" db="EMBL/GenBank/DDBJ databases">
        <authorList>
            <person name="Amaro Gonzalez C."/>
        </authorList>
    </citation>
    <scope>NUCLEOTIDE SEQUENCE</scope>
</reference>
<dbReference type="EMBL" id="GBXM01067345">
    <property type="protein sequence ID" value="JAH41232.1"/>
    <property type="molecule type" value="Transcribed_RNA"/>
</dbReference>
<accession>A0A0E9SJ39</accession>
<organism evidence="2">
    <name type="scientific">Anguilla anguilla</name>
    <name type="common">European freshwater eel</name>
    <name type="synonym">Muraena anguilla</name>
    <dbReference type="NCBI Taxonomy" id="7936"/>
    <lineage>
        <taxon>Eukaryota</taxon>
        <taxon>Metazoa</taxon>
        <taxon>Chordata</taxon>
        <taxon>Craniata</taxon>
        <taxon>Vertebrata</taxon>
        <taxon>Euteleostomi</taxon>
        <taxon>Actinopterygii</taxon>
        <taxon>Neopterygii</taxon>
        <taxon>Teleostei</taxon>
        <taxon>Anguilliformes</taxon>
        <taxon>Anguillidae</taxon>
        <taxon>Anguilla</taxon>
    </lineage>
</organism>
<evidence type="ECO:0000313" key="2">
    <source>
        <dbReference type="EMBL" id="JAH41232.1"/>
    </source>
</evidence>
<name>A0A0E9SJ39_ANGAN</name>
<dbReference type="AlphaFoldDB" id="A0A0E9SJ39"/>
<keyword evidence="1" id="KW-0472">Membrane</keyword>